<dbReference type="SMART" id="SM00389">
    <property type="entry name" value="HOX"/>
    <property type="match status" value="1"/>
</dbReference>
<feature type="domain" description="Homeobox" evidence="9">
    <location>
        <begin position="116"/>
        <end position="176"/>
    </location>
</feature>
<evidence type="ECO:0000256" key="4">
    <source>
        <dbReference type="ARBA" id="ARBA00023242"/>
    </source>
</evidence>
<evidence type="ECO:0000256" key="5">
    <source>
        <dbReference type="PROSITE-ProRule" id="PRU00108"/>
    </source>
</evidence>
<dbReference type="OrthoDB" id="6159439at2759"/>
<gene>
    <name evidence="10" type="ORF">BV898_17072</name>
</gene>
<feature type="chain" id="PRO_5040896725" description="Homeobox domain-containing protein" evidence="8">
    <location>
        <begin position="20"/>
        <end position="500"/>
    </location>
</feature>
<proteinExistence type="predicted"/>
<keyword evidence="4 5" id="KW-0539">Nucleus</keyword>
<keyword evidence="11" id="KW-1185">Reference proteome</keyword>
<evidence type="ECO:0000256" key="3">
    <source>
        <dbReference type="ARBA" id="ARBA00023155"/>
    </source>
</evidence>
<dbReference type="SUPFAM" id="SSF46689">
    <property type="entry name" value="Homeodomain-like"/>
    <property type="match status" value="1"/>
</dbReference>
<name>A0A9X6RLS8_HYPEX</name>
<keyword evidence="3 5" id="KW-0371">Homeobox</keyword>
<evidence type="ECO:0000256" key="1">
    <source>
        <dbReference type="ARBA" id="ARBA00004123"/>
    </source>
</evidence>
<keyword evidence="8" id="KW-0732">Signal</keyword>
<dbReference type="InterPro" id="IPR017970">
    <property type="entry name" value="Homeobox_CS"/>
</dbReference>
<reference evidence="11" key="1">
    <citation type="submission" date="2017-01" db="EMBL/GenBank/DDBJ databases">
        <title>Comparative genomics of anhydrobiosis in the tardigrade Hypsibius dujardini.</title>
        <authorList>
            <person name="Yoshida Y."/>
            <person name="Koutsovoulos G."/>
            <person name="Laetsch D."/>
            <person name="Stevens L."/>
            <person name="Kumar S."/>
            <person name="Horikawa D."/>
            <person name="Ishino K."/>
            <person name="Komine S."/>
            <person name="Tomita M."/>
            <person name="Blaxter M."/>
            <person name="Arakawa K."/>
        </authorList>
    </citation>
    <scope>NUCLEOTIDE SEQUENCE [LARGE SCALE GENOMIC DNA]</scope>
    <source>
        <strain evidence="11">Z151</strain>
    </source>
</reference>
<comment type="subcellular location">
    <subcellularLocation>
        <location evidence="1 5 6">Nucleus</location>
    </subcellularLocation>
</comment>
<sequence length="500" mass="55841">MLESFLSLLFLILFATCEGTTPKRCISESYSGECEDDSACQNFCQKDKLSGGECGQFRSTTVCFCDGCNGNRTKKPVSVTTKSEKNPDGNGRGTSSVGEGRTLNETSSDKTADNKTRGRHARTIFSSSQREKLEAAFSSNQYPNRDDQEALAKDLSLPKKTIQVWFNNRRAKEREHNQNNTGMNLSSITPTNVSSTGVSRGCEMWTTPLNVNELLLDYLEHAAIKEYRVTSLNLICKLNMKLWDIFCLPVLYGNYFYASAENGARAKERFGNSAKPRSADQIHDDVTLVLSNFPEVRDTIKGFIRDGESLNLTIGGWPGQILKAFISHPKHFGDDNYLLAIRGEKETTPPLVRVMLSEFSAPKWFCYFYSNLTYSCKTNCTSNGYETKLMNLTTDPSWKYYDLECAKQVPLSFDKRWITGPKALFQGYLDTSRPSDITATCSFFDSKDFQCDGVTDCKEANNENRCGSATPWTGQYLGNPDEGFKLNGTIIKSGSSARGK</sequence>
<dbReference type="AlphaFoldDB" id="A0A9X6RLS8"/>
<dbReference type="Pfam" id="PF00046">
    <property type="entry name" value="Homeodomain"/>
    <property type="match status" value="1"/>
</dbReference>
<organism evidence="10 11">
    <name type="scientific">Hypsibius exemplaris</name>
    <name type="common">Freshwater tardigrade</name>
    <dbReference type="NCBI Taxonomy" id="2072580"/>
    <lineage>
        <taxon>Eukaryota</taxon>
        <taxon>Metazoa</taxon>
        <taxon>Ecdysozoa</taxon>
        <taxon>Tardigrada</taxon>
        <taxon>Eutardigrada</taxon>
        <taxon>Parachela</taxon>
        <taxon>Hypsibioidea</taxon>
        <taxon>Hypsibiidae</taxon>
        <taxon>Hypsibius</taxon>
    </lineage>
</organism>
<feature type="region of interest" description="Disordered" evidence="7">
    <location>
        <begin position="76"/>
        <end position="145"/>
    </location>
</feature>
<comment type="caution">
    <text evidence="10">The sequence shown here is derived from an EMBL/GenBank/DDBJ whole genome shotgun (WGS) entry which is preliminary data.</text>
</comment>
<dbReference type="PROSITE" id="PS00027">
    <property type="entry name" value="HOMEOBOX_1"/>
    <property type="match status" value="1"/>
</dbReference>
<keyword evidence="2 5" id="KW-0238">DNA-binding</keyword>
<dbReference type="PROSITE" id="PS50071">
    <property type="entry name" value="HOMEOBOX_2"/>
    <property type="match status" value="1"/>
</dbReference>
<dbReference type="Proteomes" id="UP000192578">
    <property type="component" value="Unassembled WGS sequence"/>
</dbReference>
<dbReference type="InterPro" id="IPR009057">
    <property type="entry name" value="Homeodomain-like_sf"/>
</dbReference>
<dbReference type="GO" id="GO:0000978">
    <property type="term" value="F:RNA polymerase II cis-regulatory region sequence-specific DNA binding"/>
    <property type="evidence" value="ECO:0007669"/>
    <property type="project" value="TreeGrafter"/>
</dbReference>
<dbReference type="PANTHER" id="PTHR45793">
    <property type="entry name" value="HOMEOBOX PROTEIN"/>
    <property type="match status" value="1"/>
</dbReference>
<evidence type="ECO:0000313" key="11">
    <source>
        <dbReference type="Proteomes" id="UP000192578"/>
    </source>
</evidence>
<dbReference type="InterPro" id="IPR001356">
    <property type="entry name" value="HD"/>
</dbReference>
<dbReference type="PANTHER" id="PTHR45793:SF24">
    <property type="entry name" value="HOMEOBOX DOMAIN-CONTAINING PROTEIN"/>
    <property type="match status" value="1"/>
</dbReference>
<dbReference type="GO" id="GO:0000981">
    <property type="term" value="F:DNA-binding transcription factor activity, RNA polymerase II-specific"/>
    <property type="evidence" value="ECO:0007669"/>
    <property type="project" value="InterPro"/>
</dbReference>
<evidence type="ECO:0000259" key="9">
    <source>
        <dbReference type="PROSITE" id="PS50071"/>
    </source>
</evidence>
<evidence type="ECO:0000313" key="10">
    <source>
        <dbReference type="EMBL" id="OWA52624.1"/>
    </source>
</evidence>
<evidence type="ECO:0000256" key="6">
    <source>
        <dbReference type="RuleBase" id="RU000682"/>
    </source>
</evidence>
<feature type="DNA-binding region" description="Homeobox" evidence="5">
    <location>
        <begin position="118"/>
        <end position="177"/>
    </location>
</feature>
<dbReference type="CDD" id="cd00086">
    <property type="entry name" value="homeodomain"/>
    <property type="match status" value="1"/>
</dbReference>
<feature type="compositionally biased region" description="Basic and acidic residues" evidence="7">
    <location>
        <begin position="107"/>
        <end position="116"/>
    </location>
</feature>
<accession>A0A9X6RLS8</accession>
<dbReference type="Gene3D" id="1.10.10.60">
    <property type="entry name" value="Homeodomain-like"/>
    <property type="match status" value="1"/>
</dbReference>
<feature type="signal peptide" evidence="8">
    <location>
        <begin position="1"/>
        <end position="19"/>
    </location>
</feature>
<evidence type="ECO:0000256" key="8">
    <source>
        <dbReference type="SAM" id="SignalP"/>
    </source>
</evidence>
<evidence type="ECO:0000256" key="7">
    <source>
        <dbReference type="SAM" id="MobiDB-lite"/>
    </source>
</evidence>
<evidence type="ECO:0000256" key="2">
    <source>
        <dbReference type="ARBA" id="ARBA00023125"/>
    </source>
</evidence>
<dbReference type="GO" id="GO:0005634">
    <property type="term" value="C:nucleus"/>
    <property type="evidence" value="ECO:0007669"/>
    <property type="project" value="UniProtKB-SubCell"/>
</dbReference>
<dbReference type="EMBL" id="MTYJ01000277">
    <property type="protein sequence ID" value="OWA52624.1"/>
    <property type="molecule type" value="Genomic_DNA"/>
</dbReference>
<protein>
    <recommendedName>
        <fullName evidence="9">Homeobox domain-containing protein</fullName>
    </recommendedName>
</protein>